<feature type="chain" id="PRO_5002168195" description="Secreted protein" evidence="2">
    <location>
        <begin position="27"/>
        <end position="137"/>
    </location>
</feature>
<dbReference type="Proteomes" id="UP000053257">
    <property type="component" value="Unassembled WGS sequence"/>
</dbReference>
<reference evidence="3 4" key="1">
    <citation type="journal article" date="2014" name="PLoS Genet.">
        <title>Analysis of the Phlebiopsis gigantea genome, transcriptome and secretome provides insight into its pioneer colonization strategies of wood.</title>
        <authorList>
            <person name="Hori C."/>
            <person name="Ishida T."/>
            <person name="Igarashi K."/>
            <person name="Samejima M."/>
            <person name="Suzuki H."/>
            <person name="Master E."/>
            <person name="Ferreira P."/>
            <person name="Ruiz-Duenas F.J."/>
            <person name="Held B."/>
            <person name="Canessa P."/>
            <person name="Larrondo L.F."/>
            <person name="Schmoll M."/>
            <person name="Druzhinina I.S."/>
            <person name="Kubicek C.P."/>
            <person name="Gaskell J.A."/>
            <person name="Kersten P."/>
            <person name="St John F."/>
            <person name="Glasner J."/>
            <person name="Sabat G."/>
            <person name="Splinter BonDurant S."/>
            <person name="Syed K."/>
            <person name="Yadav J."/>
            <person name="Mgbeahuruike A.C."/>
            <person name="Kovalchuk A."/>
            <person name="Asiegbu F.O."/>
            <person name="Lackner G."/>
            <person name="Hoffmeister D."/>
            <person name="Rencoret J."/>
            <person name="Gutierrez A."/>
            <person name="Sun H."/>
            <person name="Lindquist E."/>
            <person name="Barry K."/>
            <person name="Riley R."/>
            <person name="Grigoriev I.V."/>
            <person name="Henrissat B."/>
            <person name="Kues U."/>
            <person name="Berka R.M."/>
            <person name="Martinez A.T."/>
            <person name="Covert S.F."/>
            <person name="Blanchette R.A."/>
            <person name="Cullen D."/>
        </authorList>
    </citation>
    <scope>NUCLEOTIDE SEQUENCE [LARGE SCALE GENOMIC DNA]</scope>
    <source>
        <strain evidence="3 4">11061_1 CR5-6</strain>
    </source>
</reference>
<dbReference type="HOGENOM" id="CLU_1870065_0_0_1"/>
<feature type="region of interest" description="Disordered" evidence="1">
    <location>
        <begin position="31"/>
        <end position="50"/>
    </location>
</feature>
<dbReference type="OrthoDB" id="3270985at2759"/>
<dbReference type="EMBL" id="KN840444">
    <property type="protein sequence ID" value="KIP11658.1"/>
    <property type="molecule type" value="Genomic_DNA"/>
</dbReference>
<dbReference type="AlphaFoldDB" id="A0A0C3PV39"/>
<keyword evidence="2" id="KW-0732">Signal</keyword>
<evidence type="ECO:0000313" key="3">
    <source>
        <dbReference type="EMBL" id="KIP11658.1"/>
    </source>
</evidence>
<name>A0A0C3PV39_PHLG1</name>
<organism evidence="3 4">
    <name type="scientific">Phlebiopsis gigantea (strain 11061_1 CR5-6)</name>
    <name type="common">White-rot fungus</name>
    <name type="synonym">Peniophora gigantea</name>
    <dbReference type="NCBI Taxonomy" id="745531"/>
    <lineage>
        <taxon>Eukaryota</taxon>
        <taxon>Fungi</taxon>
        <taxon>Dikarya</taxon>
        <taxon>Basidiomycota</taxon>
        <taxon>Agaricomycotina</taxon>
        <taxon>Agaricomycetes</taxon>
        <taxon>Polyporales</taxon>
        <taxon>Phanerochaetaceae</taxon>
        <taxon>Phlebiopsis</taxon>
    </lineage>
</organism>
<evidence type="ECO:0008006" key="5">
    <source>
        <dbReference type="Google" id="ProtNLM"/>
    </source>
</evidence>
<protein>
    <recommendedName>
        <fullName evidence="5">Secreted protein</fullName>
    </recommendedName>
</protein>
<gene>
    <name evidence="3" type="ORF">PHLGIDRAFT_114242</name>
</gene>
<proteinExistence type="predicted"/>
<feature type="signal peptide" evidence="2">
    <location>
        <begin position="1"/>
        <end position="26"/>
    </location>
</feature>
<evidence type="ECO:0000313" key="4">
    <source>
        <dbReference type="Proteomes" id="UP000053257"/>
    </source>
</evidence>
<feature type="non-terminal residue" evidence="3">
    <location>
        <position position="137"/>
    </location>
</feature>
<sequence>MRMPTSSSVFLATLASSASLSALVSAAPTDSGDSGAVAPAPGNDASTTGVPDLSGILGSIPGRRAVDIETRQLAGVVDTVAGMVPIVDAVLGALGLQRKDAVGTASVLPQDMLSQIQNLVSQAAGGLPVPLPLPALP</sequence>
<keyword evidence="4" id="KW-1185">Reference proteome</keyword>
<evidence type="ECO:0000256" key="2">
    <source>
        <dbReference type="SAM" id="SignalP"/>
    </source>
</evidence>
<evidence type="ECO:0000256" key="1">
    <source>
        <dbReference type="SAM" id="MobiDB-lite"/>
    </source>
</evidence>
<accession>A0A0C3PV39</accession>